<accession>A0A2S4HIR0</accession>
<dbReference type="InterPro" id="IPR025566">
    <property type="entry name" value="DUF4331"/>
</dbReference>
<feature type="compositionally biased region" description="Polar residues" evidence="1">
    <location>
        <begin position="300"/>
        <end position="309"/>
    </location>
</feature>
<name>A0A2S4HIR0_9GAMM</name>
<dbReference type="Proteomes" id="UP000237222">
    <property type="component" value="Unassembled WGS sequence"/>
</dbReference>
<evidence type="ECO:0008006" key="5">
    <source>
        <dbReference type="Google" id="ProtNLM"/>
    </source>
</evidence>
<reference evidence="3" key="1">
    <citation type="submission" date="2018-01" db="EMBL/GenBank/DDBJ databases">
        <authorList>
            <person name="Yu X.-D."/>
        </authorList>
    </citation>
    <scope>NUCLEOTIDE SEQUENCE</scope>
    <source>
        <strain evidence="3">ZX-21</strain>
    </source>
</reference>
<dbReference type="OrthoDB" id="525451at2"/>
<sequence>MMKLSTRGQIFALSLLSASVISQFAVASSHREAPFIAGSPKVDGTDFYMFRSYEAGRGDFVTLIANYQPLQDAYGGPNYFTLDPTALYEIHVDNNGDAVEDITFQFQFNNAYGQANASGLIRDGGIDTGAGSDVQVPLAAVAPASVVGGQTGLLNVVETYSVNVVRGDRRTGTRSALSQAGGSNTTFTKPVDNIGALTIPDYESYANQYIYEVAVPGCATPGRLFVGQRREGFVVNLGEIFDQVNLNPLGARDSRSNTIDDKNVTSMALEIPSSCLTSGDDTVIGAWTTASKRQGRVLNPSPTGPTDTASGKGPSVELGAWTQVSRLGSPLVNEVVIGITDKDKFNASEPKDDVANFGSYVLYPTLPTLIEVLFNVPAPKPEGGRADLLAAFVTGVTTGPNDTPANFKFTAPANLTTPGEMLRMNVAIAPVVPGAAGYSDLGFLGCDLAGFPNGRRVTDDVVDIALTVAEGALLGANGLQTCDLSGASPAVANAGAVVNDGALPSTADYLTVFPYLNTPIPGVATANR</sequence>
<dbReference type="AlphaFoldDB" id="A0A2S4HIR0"/>
<dbReference type="Pfam" id="PF14224">
    <property type="entry name" value="DUF4331"/>
    <property type="match status" value="1"/>
</dbReference>
<comment type="caution">
    <text evidence="3">The sequence shown here is derived from an EMBL/GenBank/DDBJ whole genome shotgun (WGS) entry which is preliminary data.</text>
</comment>
<protein>
    <recommendedName>
        <fullName evidence="5">DUF4331 domain-containing protein</fullName>
    </recommendedName>
</protein>
<evidence type="ECO:0000256" key="1">
    <source>
        <dbReference type="SAM" id="MobiDB-lite"/>
    </source>
</evidence>
<gene>
    <name evidence="3" type="ORF">C0068_04400</name>
</gene>
<dbReference type="EMBL" id="PQGG01000010">
    <property type="protein sequence ID" value="POP53839.1"/>
    <property type="molecule type" value="Genomic_DNA"/>
</dbReference>
<feature type="signal peptide" evidence="2">
    <location>
        <begin position="1"/>
        <end position="27"/>
    </location>
</feature>
<evidence type="ECO:0000256" key="2">
    <source>
        <dbReference type="SAM" id="SignalP"/>
    </source>
</evidence>
<evidence type="ECO:0000313" key="4">
    <source>
        <dbReference type="Proteomes" id="UP000237222"/>
    </source>
</evidence>
<keyword evidence="2" id="KW-0732">Signal</keyword>
<feature type="region of interest" description="Disordered" evidence="1">
    <location>
        <begin position="294"/>
        <end position="315"/>
    </location>
</feature>
<proteinExistence type="predicted"/>
<dbReference type="RefSeq" id="WP_103683278.1">
    <property type="nucleotide sequence ID" value="NZ_PQGG01000010.1"/>
</dbReference>
<evidence type="ECO:0000313" key="3">
    <source>
        <dbReference type="EMBL" id="POP53839.1"/>
    </source>
</evidence>
<feature type="chain" id="PRO_5015776165" description="DUF4331 domain-containing protein" evidence="2">
    <location>
        <begin position="28"/>
        <end position="528"/>
    </location>
</feature>
<organism evidence="3 4">
    <name type="scientific">Zhongshania marina</name>
    <dbReference type="NCBI Taxonomy" id="2304603"/>
    <lineage>
        <taxon>Bacteria</taxon>
        <taxon>Pseudomonadati</taxon>
        <taxon>Pseudomonadota</taxon>
        <taxon>Gammaproteobacteria</taxon>
        <taxon>Cellvibrionales</taxon>
        <taxon>Spongiibacteraceae</taxon>
        <taxon>Zhongshania</taxon>
    </lineage>
</organism>